<dbReference type="OrthoDB" id="514320at2"/>
<dbReference type="GO" id="GO:0008745">
    <property type="term" value="F:N-acetylmuramoyl-L-alanine amidase activity"/>
    <property type="evidence" value="ECO:0007669"/>
    <property type="project" value="InterPro"/>
</dbReference>
<sequence length="674" mass="70975" precursor="true">MQQRRRLISTKQRPVIALLSALAVAASGVVGLQATHVINTDGEGIAPVTASLDTQSLADGINVAIDDAAIAAQGGAGKRTVKEFHRDETFSQFALTWEGDQDIAAFVRAQRPDGSWSEWYDTEPLNFGAGGSGKRGTDLIYIEPTNTVQVAMSGVELVAETAKTEVNKAAKAVESAQQELKTNIGDIKPVAEVAPANAVDVVFVDGGESALPENGINLAADSDGMPKIISRKGWGADESMRCQTPEYFDGVSGLVVHHTAGSNNYSPAQAPGIVRGIYQYHAQTLGWCDIGYQSLADKYGNLYEGRYGGLNKDVWGAHAGGFNENTWAVSMMGNYETVAPSAATIQAVGEILGWRAAVAHLNPVGSGVHTSEGTSYSKYAYGQQVTLPNIFAHRDVGTTTCPGNAGYAAMGTIRSIAKKKYDEINSGKSTTDLASEANKVVKAVKPSTAEQKTSTKPSTKTTTQTTAEKTTSQAAPAPKPAAEKTATVNTTASAEDYLKSLAAMNPTQALNSLLGLALDLQQGQTPKNFDLATLGDVTIAKGLKLSDVPAIVNQLVQASDNDEIAKAWNNLQKQYGPVLGNPRSGTTKYASKTGEDVSYALFDKGIIVSSPSTGAQALWGKIGDAWAAQGFEAGPLGLPVNMEHRTDNGLIRVDFQHGYITFDPATGAVDIQAS</sequence>
<organism evidence="6 7">
    <name type="scientific">Corynebacterium gerontici</name>
    <dbReference type="NCBI Taxonomy" id="2079234"/>
    <lineage>
        <taxon>Bacteria</taxon>
        <taxon>Bacillati</taxon>
        <taxon>Actinomycetota</taxon>
        <taxon>Actinomycetes</taxon>
        <taxon>Mycobacteriales</taxon>
        <taxon>Corynebacteriaceae</taxon>
        <taxon>Corynebacterium</taxon>
    </lineage>
</organism>
<dbReference type="SUPFAM" id="SSF55846">
    <property type="entry name" value="N-acetylmuramoyl-L-alanine amidase-like"/>
    <property type="match status" value="1"/>
</dbReference>
<feature type="compositionally biased region" description="Low complexity" evidence="2">
    <location>
        <begin position="451"/>
        <end position="476"/>
    </location>
</feature>
<feature type="domain" description="N-acetylmuramoyl-L-alanine amidase" evidence="4">
    <location>
        <begin position="239"/>
        <end position="403"/>
    </location>
</feature>
<evidence type="ECO:0000259" key="5">
    <source>
        <dbReference type="SMART" id="SM00701"/>
    </source>
</evidence>
<evidence type="ECO:0000256" key="2">
    <source>
        <dbReference type="SAM" id="MobiDB-lite"/>
    </source>
</evidence>
<dbReference type="CDD" id="cd06583">
    <property type="entry name" value="PGRP"/>
    <property type="match status" value="1"/>
</dbReference>
<dbReference type="PANTHER" id="PTHR11022">
    <property type="entry name" value="PEPTIDOGLYCAN RECOGNITION PROTEIN"/>
    <property type="match status" value="1"/>
</dbReference>
<dbReference type="InterPro" id="IPR013207">
    <property type="entry name" value="LGFP"/>
</dbReference>
<dbReference type="Pfam" id="PF01510">
    <property type="entry name" value="Amidase_2"/>
    <property type="match status" value="1"/>
</dbReference>
<name>A0A3G6IXV1_9CORY</name>
<feature type="signal peptide" evidence="3">
    <location>
        <begin position="1"/>
        <end position="25"/>
    </location>
</feature>
<keyword evidence="7" id="KW-1185">Reference proteome</keyword>
<dbReference type="SMART" id="SM00701">
    <property type="entry name" value="PGRP"/>
    <property type="match status" value="1"/>
</dbReference>
<evidence type="ECO:0000256" key="1">
    <source>
        <dbReference type="ARBA" id="ARBA00007553"/>
    </source>
</evidence>
<reference evidence="6 7" key="1">
    <citation type="submission" date="2018-11" db="EMBL/GenBank/DDBJ databases">
        <authorList>
            <person name="Kleinhagauer T."/>
            <person name="Glaeser S.P."/>
            <person name="Spergser J."/>
            <person name="Ruckert C."/>
            <person name="Kaempfer P."/>
            <person name="Busse H.-J."/>
        </authorList>
    </citation>
    <scope>NUCLEOTIDE SEQUENCE [LARGE SCALE GENOMIC DNA]</scope>
    <source>
        <strain evidence="6 7">W8</strain>
    </source>
</reference>
<dbReference type="Gene3D" id="3.40.80.10">
    <property type="entry name" value="Peptidoglycan recognition protein-like"/>
    <property type="match status" value="1"/>
</dbReference>
<dbReference type="Proteomes" id="UP000271587">
    <property type="component" value="Chromosome"/>
</dbReference>
<gene>
    <name evidence="6" type="ORF">CGERO_00885</name>
</gene>
<dbReference type="InterPro" id="IPR002502">
    <property type="entry name" value="Amidase_domain"/>
</dbReference>
<evidence type="ECO:0000313" key="6">
    <source>
        <dbReference type="EMBL" id="AZA10512.1"/>
    </source>
</evidence>
<dbReference type="GO" id="GO:0008270">
    <property type="term" value="F:zinc ion binding"/>
    <property type="evidence" value="ECO:0007669"/>
    <property type="project" value="InterPro"/>
</dbReference>
<feature type="chain" id="PRO_5039634103" evidence="3">
    <location>
        <begin position="26"/>
        <end position="674"/>
    </location>
</feature>
<accession>A0A3G6IXV1</accession>
<feature type="region of interest" description="Disordered" evidence="2">
    <location>
        <begin position="443"/>
        <end position="488"/>
    </location>
</feature>
<dbReference type="RefSeq" id="WP_123932895.1">
    <property type="nucleotide sequence ID" value="NZ_CP033897.1"/>
</dbReference>
<feature type="domain" description="Peptidoglycan recognition protein family" evidence="5">
    <location>
        <begin position="226"/>
        <end position="374"/>
    </location>
</feature>
<dbReference type="SMART" id="SM00644">
    <property type="entry name" value="Ami_2"/>
    <property type="match status" value="1"/>
</dbReference>
<dbReference type="EMBL" id="CP033897">
    <property type="protein sequence ID" value="AZA10512.1"/>
    <property type="molecule type" value="Genomic_DNA"/>
</dbReference>
<dbReference type="PANTHER" id="PTHR11022:SF41">
    <property type="entry name" value="PEPTIDOGLYCAN-RECOGNITION PROTEIN LC-RELATED"/>
    <property type="match status" value="1"/>
</dbReference>
<dbReference type="Pfam" id="PF08310">
    <property type="entry name" value="LGFP"/>
    <property type="match status" value="1"/>
</dbReference>
<dbReference type="InterPro" id="IPR036505">
    <property type="entry name" value="Amidase/PGRP_sf"/>
</dbReference>
<dbReference type="KEGG" id="cgk:CGERO_00885"/>
<dbReference type="InterPro" id="IPR006619">
    <property type="entry name" value="PGRP_domain_met/bac"/>
</dbReference>
<evidence type="ECO:0000313" key="7">
    <source>
        <dbReference type="Proteomes" id="UP000271587"/>
    </source>
</evidence>
<dbReference type="AlphaFoldDB" id="A0A3G6IXV1"/>
<proteinExistence type="inferred from homology"/>
<evidence type="ECO:0000259" key="4">
    <source>
        <dbReference type="SMART" id="SM00644"/>
    </source>
</evidence>
<comment type="similarity">
    <text evidence="1">Belongs to the N-acetylmuramoyl-L-alanine amidase 2 family.</text>
</comment>
<evidence type="ECO:0000256" key="3">
    <source>
        <dbReference type="SAM" id="SignalP"/>
    </source>
</evidence>
<protein>
    <submittedName>
        <fullName evidence="6">N-acetylmuramoyl-L-alanine amidase</fullName>
    </submittedName>
</protein>
<dbReference type="GO" id="GO:0009253">
    <property type="term" value="P:peptidoglycan catabolic process"/>
    <property type="evidence" value="ECO:0007669"/>
    <property type="project" value="InterPro"/>
</dbReference>
<dbReference type="InterPro" id="IPR015510">
    <property type="entry name" value="PGRP"/>
</dbReference>
<keyword evidence="3" id="KW-0732">Signal</keyword>